<accession>A0A0A2X3B2</accession>
<evidence type="ECO:0000313" key="11">
    <source>
        <dbReference type="Proteomes" id="UP000030518"/>
    </source>
</evidence>
<name>A0A0A2X3B2_9GAMM</name>
<dbReference type="Pfam" id="PF25876">
    <property type="entry name" value="HH_MFP_RND"/>
    <property type="match status" value="1"/>
</dbReference>
<proteinExistence type="inferred from homology"/>
<gene>
    <name evidence="10" type="ORF">LF41_2612</name>
</gene>
<feature type="coiled-coil region" evidence="4">
    <location>
        <begin position="104"/>
        <end position="162"/>
    </location>
</feature>
<evidence type="ECO:0000256" key="3">
    <source>
        <dbReference type="ARBA" id="ARBA00022448"/>
    </source>
</evidence>
<dbReference type="OrthoDB" id="9806939at2"/>
<dbReference type="InterPro" id="IPR058624">
    <property type="entry name" value="MdtA-like_HH"/>
</dbReference>
<dbReference type="InterPro" id="IPR058625">
    <property type="entry name" value="MdtA-like_BSH"/>
</dbReference>
<feature type="domain" description="Multidrug resistance protein MdtA-like alpha-helical hairpin" evidence="6">
    <location>
        <begin position="107"/>
        <end position="161"/>
    </location>
</feature>
<dbReference type="PATRIC" id="fig|1300345.3.peg.1178"/>
<evidence type="ECO:0000259" key="6">
    <source>
        <dbReference type="Pfam" id="PF25876"/>
    </source>
</evidence>
<organism evidence="10 11">
    <name type="scientific">Lysobacter dokdonensis DS-58</name>
    <dbReference type="NCBI Taxonomy" id="1300345"/>
    <lineage>
        <taxon>Bacteria</taxon>
        <taxon>Pseudomonadati</taxon>
        <taxon>Pseudomonadota</taxon>
        <taxon>Gammaproteobacteria</taxon>
        <taxon>Lysobacterales</taxon>
        <taxon>Lysobacteraceae</taxon>
        <taxon>Noviluteimonas</taxon>
    </lineage>
</organism>
<dbReference type="NCBIfam" id="TIGR01730">
    <property type="entry name" value="RND_mfp"/>
    <property type="match status" value="1"/>
</dbReference>
<evidence type="ECO:0000259" key="9">
    <source>
        <dbReference type="Pfam" id="PF25967"/>
    </source>
</evidence>
<keyword evidence="11" id="KW-1185">Reference proteome</keyword>
<dbReference type="Gene3D" id="2.40.50.100">
    <property type="match status" value="1"/>
</dbReference>
<dbReference type="PROSITE" id="PS51257">
    <property type="entry name" value="PROKAR_LIPOPROTEIN"/>
    <property type="match status" value="1"/>
</dbReference>
<dbReference type="Pfam" id="PF25917">
    <property type="entry name" value="BSH_RND"/>
    <property type="match status" value="1"/>
</dbReference>
<comment type="caution">
    <text evidence="10">The sequence shown here is derived from an EMBL/GenBank/DDBJ whole genome shotgun (WGS) entry which is preliminary data.</text>
</comment>
<keyword evidence="5" id="KW-0732">Signal</keyword>
<dbReference type="PANTHER" id="PTHR30469">
    <property type="entry name" value="MULTIDRUG RESISTANCE PROTEIN MDTA"/>
    <property type="match status" value="1"/>
</dbReference>
<evidence type="ECO:0000259" key="8">
    <source>
        <dbReference type="Pfam" id="PF25954"/>
    </source>
</evidence>
<evidence type="ECO:0000313" key="10">
    <source>
        <dbReference type="EMBL" id="KGQ19674.1"/>
    </source>
</evidence>
<dbReference type="STRING" id="1300345.LF41_2612"/>
<feature type="domain" description="CusB-like beta-barrel" evidence="8">
    <location>
        <begin position="212"/>
        <end position="283"/>
    </location>
</feature>
<evidence type="ECO:0000256" key="4">
    <source>
        <dbReference type="SAM" id="Coils"/>
    </source>
</evidence>
<dbReference type="RefSeq" id="WP_036167349.1">
    <property type="nucleotide sequence ID" value="NZ_JRKJ01000006.1"/>
</dbReference>
<evidence type="ECO:0000256" key="1">
    <source>
        <dbReference type="ARBA" id="ARBA00004196"/>
    </source>
</evidence>
<dbReference type="Gene3D" id="2.40.30.170">
    <property type="match status" value="1"/>
</dbReference>
<keyword evidence="4" id="KW-0175">Coiled coil</keyword>
<dbReference type="AlphaFoldDB" id="A0A0A2X3B2"/>
<dbReference type="Pfam" id="PF25954">
    <property type="entry name" value="Beta-barrel_RND_2"/>
    <property type="match status" value="1"/>
</dbReference>
<comment type="subcellular location">
    <subcellularLocation>
        <location evidence="1">Cell envelope</location>
    </subcellularLocation>
</comment>
<feature type="signal peptide" evidence="5">
    <location>
        <begin position="1"/>
        <end position="28"/>
    </location>
</feature>
<protein>
    <submittedName>
        <fullName evidence="10">Efflux transporter, RND family, MFP subunit</fullName>
    </submittedName>
</protein>
<feature type="domain" description="Multidrug resistance protein MdtA-like barrel-sandwich hybrid" evidence="7">
    <location>
        <begin position="66"/>
        <end position="201"/>
    </location>
</feature>
<dbReference type="InterPro" id="IPR006143">
    <property type="entry name" value="RND_pump_MFP"/>
</dbReference>
<reference evidence="10 11" key="1">
    <citation type="submission" date="2014-09" db="EMBL/GenBank/DDBJ databases">
        <title>Genome sequences of Lysobacter dokdonensis DS-58.</title>
        <authorList>
            <person name="Kim J.F."/>
            <person name="Kwak M.-J."/>
        </authorList>
    </citation>
    <scope>NUCLEOTIDE SEQUENCE [LARGE SCALE GENOMIC DNA]</scope>
    <source>
        <strain evidence="10 11">DS-58</strain>
    </source>
</reference>
<feature type="chain" id="PRO_5002007470" evidence="5">
    <location>
        <begin position="29"/>
        <end position="364"/>
    </location>
</feature>
<evidence type="ECO:0000256" key="5">
    <source>
        <dbReference type="SAM" id="SignalP"/>
    </source>
</evidence>
<dbReference type="InterPro" id="IPR058792">
    <property type="entry name" value="Beta-barrel_RND_2"/>
</dbReference>
<evidence type="ECO:0000256" key="2">
    <source>
        <dbReference type="ARBA" id="ARBA00009477"/>
    </source>
</evidence>
<dbReference type="Proteomes" id="UP000030518">
    <property type="component" value="Unassembled WGS sequence"/>
</dbReference>
<keyword evidence="3" id="KW-0813">Transport</keyword>
<dbReference type="PANTHER" id="PTHR30469:SF15">
    <property type="entry name" value="HLYD FAMILY OF SECRETION PROTEINS"/>
    <property type="match status" value="1"/>
</dbReference>
<dbReference type="SUPFAM" id="SSF111369">
    <property type="entry name" value="HlyD-like secretion proteins"/>
    <property type="match status" value="1"/>
</dbReference>
<dbReference type="InterPro" id="IPR058627">
    <property type="entry name" value="MdtA-like_C"/>
</dbReference>
<dbReference type="GO" id="GO:1990281">
    <property type="term" value="C:efflux pump complex"/>
    <property type="evidence" value="ECO:0007669"/>
    <property type="project" value="TreeGrafter"/>
</dbReference>
<comment type="similarity">
    <text evidence="2">Belongs to the membrane fusion protein (MFP) (TC 8.A.1) family.</text>
</comment>
<dbReference type="Pfam" id="PF25967">
    <property type="entry name" value="RND-MFP_C"/>
    <property type="match status" value="1"/>
</dbReference>
<dbReference type="EMBL" id="JRKJ01000006">
    <property type="protein sequence ID" value="KGQ19674.1"/>
    <property type="molecule type" value="Genomic_DNA"/>
</dbReference>
<dbReference type="eggNOG" id="COG0845">
    <property type="taxonomic scope" value="Bacteria"/>
</dbReference>
<evidence type="ECO:0000259" key="7">
    <source>
        <dbReference type="Pfam" id="PF25917"/>
    </source>
</evidence>
<dbReference type="Gene3D" id="2.40.420.20">
    <property type="match status" value="1"/>
</dbReference>
<dbReference type="Gene3D" id="1.10.287.470">
    <property type="entry name" value="Helix hairpin bin"/>
    <property type="match status" value="1"/>
</dbReference>
<sequence length="364" mass="38757">MRRFARSPVVRLLPAALAVVMLAACSHAEVPAAEDPRPVRTLRVGASDDASDAMYSGEIRARREAALGFMVGGRIQSRAIEVGDTVAKGAVLFRLDPTDAALNANASRSQVASARSQYEQAKNDYARFSQLSSMQYVSRSELDKARMNLQTAQEALRAAEANNGVVANQASYTTLRSTVGGVVTSIEAESGQVVSAGQVVARVAEDGERELIVSIPESRIDELRTARALSVELWADPGHRYAGKLRELAPDADAVTRTYSAKITVVGADKAIRLGMTAKLHVALPTTGTLRRLPLTALYDASGKPHVWIVDPKTGCVALRAVTLSHTQDDGVLVSHGLRDGEIVVTAGVNLLHAGQKVRTDVAS</sequence>
<feature type="domain" description="Multidrug resistance protein MdtA-like C-terminal permuted SH3" evidence="9">
    <location>
        <begin position="294"/>
        <end position="349"/>
    </location>
</feature>
<dbReference type="GO" id="GO:0015562">
    <property type="term" value="F:efflux transmembrane transporter activity"/>
    <property type="evidence" value="ECO:0007669"/>
    <property type="project" value="TreeGrafter"/>
</dbReference>